<name>A0AAC9YST4_9ACTN</name>
<feature type="compositionally biased region" description="Pro residues" evidence="1">
    <location>
        <begin position="125"/>
        <end position="136"/>
    </location>
</feature>
<dbReference type="EMBL" id="CP016769">
    <property type="protein sequence ID" value="ASY10904.1"/>
    <property type="molecule type" value="Genomic_DNA"/>
</dbReference>
<dbReference type="KEGG" id="plan:A1s21148_05280"/>
<protein>
    <submittedName>
        <fullName evidence="3">Uncharacterized protein</fullName>
    </submittedName>
</protein>
<keyword evidence="2" id="KW-0732">Signal</keyword>
<dbReference type="RefSeq" id="WP_095671394.1">
    <property type="nucleotide sequence ID" value="NZ_CP016769.1"/>
</dbReference>
<evidence type="ECO:0000256" key="2">
    <source>
        <dbReference type="SAM" id="SignalP"/>
    </source>
</evidence>
<sequence length="157" mass="16606">MNKTRTAAVSALFIAFSFVALPLASADNKNPNSPSQTEVNKDFKSAIEKFKQDQKTFSEAVKAYEAARRAINKAFKESVDKALSDAKSLSAPGQTQLQKRQSAVAKQSAVIAATAIRDAAIEALGPPPVPPSPPAKAPRMEKSKKPQTGISPSPASN</sequence>
<feature type="region of interest" description="Disordered" evidence="1">
    <location>
        <begin position="122"/>
        <end position="157"/>
    </location>
</feature>
<evidence type="ECO:0000313" key="4">
    <source>
        <dbReference type="Proteomes" id="UP000217144"/>
    </source>
</evidence>
<reference evidence="3 4" key="1">
    <citation type="submission" date="2016-07" db="EMBL/GenBank/DDBJ databases">
        <title>High microdiversification within the ubiquitous acI lineage of Actinobacteria.</title>
        <authorList>
            <person name="Neuenschwander S.M."/>
            <person name="Salcher M."/>
            <person name="Ghai R."/>
            <person name="Pernthaler J."/>
        </authorList>
    </citation>
    <scope>NUCLEOTIDE SEQUENCE [LARGE SCALE GENOMIC DNA]</scope>
    <source>
        <strain evidence="3">MMS-21-148</strain>
    </source>
</reference>
<feature type="chain" id="PRO_5041953639" evidence="2">
    <location>
        <begin position="27"/>
        <end position="157"/>
    </location>
</feature>
<dbReference type="Proteomes" id="UP000217144">
    <property type="component" value="Chromosome"/>
</dbReference>
<feature type="signal peptide" evidence="2">
    <location>
        <begin position="1"/>
        <end position="26"/>
    </location>
</feature>
<organism evidence="3 4">
    <name type="scientific">Candidatus Planktophila lacus</name>
    <dbReference type="NCBI Taxonomy" id="1884913"/>
    <lineage>
        <taxon>Bacteria</taxon>
        <taxon>Bacillati</taxon>
        <taxon>Actinomycetota</taxon>
        <taxon>Actinomycetes</taxon>
        <taxon>Candidatus Nanopelagicales</taxon>
        <taxon>Candidatus Nanopelagicaceae</taxon>
        <taxon>Candidatus Planktophila</taxon>
    </lineage>
</organism>
<dbReference type="AlphaFoldDB" id="A0AAC9YST4"/>
<evidence type="ECO:0000256" key="1">
    <source>
        <dbReference type="SAM" id="MobiDB-lite"/>
    </source>
</evidence>
<accession>A0AAC9YST4</accession>
<evidence type="ECO:0000313" key="3">
    <source>
        <dbReference type="EMBL" id="ASY10904.1"/>
    </source>
</evidence>
<gene>
    <name evidence="3" type="ORF">A1s21148_05280</name>
</gene>
<keyword evidence="4" id="KW-1185">Reference proteome</keyword>
<feature type="compositionally biased region" description="Polar residues" evidence="1">
    <location>
        <begin position="146"/>
        <end position="157"/>
    </location>
</feature>
<proteinExistence type="predicted"/>